<dbReference type="InterPro" id="IPR036736">
    <property type="entry name" value="ACP-like_sf"/>
</dbReference>
<evidence type="ECO:0000256" key="2">
    <source>
        <dbReference type="ARBA" id="ARBA00022450"/>
    </source>
</evidence>
<dbReference type="Pfam" id="PF23024">
    <property type="entry name" value="AMP-dom_DIP2-like"/>
    <property type="match status" value="1"/>
</dbReference>
<keyword evidence="4" id="KW-0436">Ligase</keyword>
<dbReference type="InterPro" id="IPR025110">
    <property type="entry name" value="AMP-bd_C"/>
</dbReference>
<dbReference type="Pfam" id="PF00501">
    <property type="entry name" value="AMP-binding"/>
    <property type="match status" value="1"/>
</dbReference>
<dbReference type="Gene3D" id="3.30.300.30">
    <property type="match status" value="1"/>
</dbReference>
<proteinExistence type="inferred from homology"/>
<evidence type="ECO:0000256" key="4">
    <source>
        <dbReference type="ARBA" id="ARBA00022598"/>
    </source>
</evidence>
<dbReference type="GO" id="GO:0016874">
    <property type="term" value="F:ligase activity"/>
    <property type="evidence" value="ECO:0007669"/>
    <property type="project" value="UniProtKB-KW"/>
</dbReference>
<dbReference type="InterPro" id="IPR040097">
    <property type="entry name" value="FAAL/FAAC"/>
</dbReference>
<dbReference type="SMART" id="SM00823">
    <property type="entry name" value="PKS_PP"/>
    <property type="match status" value="1"/>
</dbReference>
<dbReference type="InterPro" id="IPR042099">
    <property type="entry name" value="ANL_N_sf"/>
</dbReference>
<dbReference type="PANTHER" id="PTHR22754:SF32">
    <property type="entry name" value="DISCO-INTERACTING PROTEIN 2"/>
    <property type="match status" value="1"/>
</dbReference>
<reference evidence="9 10" key="1">
    <citation type="submission" date="2015-09" db="EMBL/GenBank/DDBJ databases">
        <title>Sorangium comparison.</title>
        <authorList>
            <person name="Zaburannyi N."/>
            <person name="Bunk B."/>
            <person name="Overmann J."/>
            <person name="Mueller R."/>
        </authorList>
    </citation>
    <scope>NUCLEOTIDE SEQUENCE [LARGE SCALE GENOMIC DNA]</scope>
    <source>
        <strain evidence="9 10">So ce26</strain>
    </source>
</reference>
<dbReference type="GO" id="GO:0070566">
    <property type="term" value="F:adenylyltransferase activity"/>
    <property type="evidence" value="ECO:0007669"/>
    <property type="project" value="TreeGrafter"/>
</dbReference>
<dbReference type="SUPFAM" id="SSF47336">
    <property type="entry name" value="ACP-like"/>
    <property type="match status" value="1"/>
</dbReference>
<dbReference type="InterPro" id="IPR000873">
    <property type="entry name" value="AMP-dep_synth/lig_dom"/>
</dbReference>
<feature type="domain" description="Carrier" evidence="8">
    <location>
        <begin position="610"/>
        <end position="687"/>
    </location>
</feature>
<dbReference type="PANTHER" id="PTHR22754">
    <property type="entry name" value="DISCO-INTERACTING PROTEIN 2 DIP2 -RELATED"/>
    <property type="match status" value="1"/>
</dbReference>
<dbReference type="AlphaFoldDB" id="A0A2L0EKU1"/>
<evidence type="ECO:0000256" key="7">
    <source>
        <dbReference type="SAM" id="MobiDB-lite"/>
    </source>
</evidence>
<keyword evidence="5" id="KW-0276">Fatty acid metabolism</keyword>
<dbReference type="Gene3D" id="3.40.50.12780">
    <property type="entry name" value="N-terminal domain of ligase-like"/>
    <property type="match status" value="1"/>
</dbReference>
<keyword evidence="3" id="KW-0597">Phosphoprotein</keyword>
<dbReference type="PROSITE" id="PS50075">
    <property type="entry name" value="CARRIER"/>
    <property type="match status" value="1"/>
</dbReference>
<dbReference type="GO" id="GO:0006633">
    <property type="term" value="P:fatty acid biosynthetic process"/>
    <property type="evidence" value="ECO:0007669"/>
    <property type="project" value="TreeGrafter"/>
</dbReference>
<dbReference type="SMART" id="SM01294">
    <property type="entry name" value="PKS_PP_betabranch"/>
    <property type="match status" value="1"/>
</dbReference>
<protein>
    <submittedName>
        <fullName evidence="9">Beta-ketoacyl synthase</fullName>
    </submittedName>
</protein>
<dbReference type="Gene3D" id="1.10.1200.10">
    <property type="entry name" value="ACP-like"/>
    <property type="match status" value="1"/>
</dbReference>
<evidence type="ECO:0000256" key="1">
    <source>
        <dbReference type="ARBA" id="ARBA00006432"/>
    </source>
</evidence>
<organism evidence="9 10">
    <name type="scientific">Sorangium cellulosum</name>
    <name type="common">Polyangium cellulosum</name>
    <dbReference type="NCBI Taxonomy" id="56"/>
    <lineage>
        <taxon>Bacteria</taxon>
        <taxon>Pseudomonadati</taxon>
        <taxon>Myxococcota</taxon>
        <taxon>Polyangia</taxon>
        <taxon>Polyangiales</taxon>
        <taxon>Polyangiaceae</taxon>
        <taxon>Sorangium</taxon>
    </lineage>
</organism>
<dbReference type="InterPro" id="IPR020806">
    <property type="entry name" value="PKS_PP-bd"/>
</dbReference>
<evidence type="ECO:0000313" key="9">
    <source>
        <dbReference type="EMBL" id="AUX39888.1"/>
    </source>
</evidence>
<evidence type="ECO:0000259" key="8">
    <source>
        <dbReference type="PROSITE" id="PS50075"/>
    </source>
</evidence>
<sequence length="712" mass="76662">MVNNHLDIAAGDPPRGPSTVGEVLLRRASLDPHGRAYLYLIDGEREGAQLTYSALDQRARAIGARLHREVGPGGRALLLYPSGLDFIEGFLGCLYAGVIAVPAYPPEPGRVNRTLPRLKAILNDARPAAILTTHELEQAMAQPLSEARELDGVRWFATDRMESAPPEAWTPPVLSPDALAFLQYTSGSTSAPKGVMVSHGGLLHTLADMDVDFGHGPDSVMVTWLPTFHDMGLIYGLLLPLFIGFPCVLMSPSSFLGRPVRWLKALSRYGGTHTAAPNFAFTLCTKKVSEQERAQLDLSRLKVALNAAEPIRRATVERFTELFAPCGLRPEAMCAGYGLAEFTLKVTTQRRDELPTFARLDAAALESHRVVDAKEGGPVGRHVAGCGRPALDTRIEIVHPETLRRCGPNEVGEIWLAGTSCAQGYWNLPEASAATFQAFLADSGEGPFLRTGDLGFLRDGELFITGRDKDLIIIRGRNHYPQDIEQTAEGAHPALRSGCSAAFSVEVDEREYVAVVAEVYAEAPIEDADAVAQAIRNAVIEQHEVPVHAVALLKARSIPKTSSGKIQRRACRLGFQQGELDEIARAVFAAAPPAGDRSGTTPGAAAGEVGTRAAITRWLVARLVSRLGMAETLADLRQPFSHYGVDSADAIDLAADLGEWLGRELPANVLYAHPTIEDLINFLAGPGDSELSTGTTVAGGQDTHQRSDQEIV</sequence>
<dbReference type="EMBL" id="CP012673">
    <property type="protein sequence ID" value="AUX39888.1"/>
    <property type="molecule type" value="Genomic_DNA"/>
</dbReference>
<dbReference type="InterPro" id="IPR020845">
    <property type="entry name" value="AMP-binding_CS"/>
</dbReference>
<dbReference type="Proteomes" id="UP000238348">
    <property type="component" value="Chromosome"/>
</dbReference>
<keyword evidence="2" id="KW-0596">Phosphopantetheine</keyword>
<comment type="similarity">
    <text evidence="1">Belongs to the ATP-dependent AMP-binding enzyme family.</text>
</comment>
<dbReference type="GO" id="GO:0071766">
    <property type="term" value="P:Actinobacterium-type cell wall biogenesis"/>
    <property type="evidence" value="ECO:0007669"/>
    <property type="project" value="UniProtKB-ARBA"/>
</dbReference>
<evidence type="ECO:0000256" key="5">
    <source>
        <dbReference type="ARBA" id="ARBA00022832"/>
    </source>
</evidence>
<feature type="compositionally biased region" description="Basic and acidic residues" evidence="7">
    <location>
        <begin position="703"/>
        <end position="712"/>
    </location>
</feature>
<name>A0A2L0EKU1_SORCE</name>
<keyword evidence="6" id="KW-0443">Lipid metabolism</keyword>
<evidence type="ECO:0000256" key="6">
    <source>
        <dbReference type="ARBA" id="ARBA00023098"/>
    </source>
</evidence>
<dbReference type="InterPro" id="IPR045851">
    <property type="entry name" value="AMP-bd_C_sf"/>
</dbReference>
<gene>
    <name evidence="9" type="ORF">SOCE26_012830</name>
</gene>
<dbReference type="FunFam" id="3.40.50.12780:FF:000013">
    <property type="entry name" value="Long-chain-fatty-acid--AMP ligase FadD32"/>
    <property type="match status" value="1"/>
</dbReference>
<dbReference type="RefSeq" id="WP_104977778.1">
    <property type="nucleotide sequence ID" value="NZ_CP012673.1"/>
</dbReference>
<dbReference type="InterPro" id="IPR009081">
    <property type="entry name" value="PP-bd_ACP"/>
</dbReference>
<evidence type="ECO:0000256" key="3">
    <source>
        <dbReference type="ARBA" id="ARBA00022553"/>
    </source>
</evidence>
<evidence type="ECO:0000313" key="10">
    <source>
        <dbReference type="Proteomes" id="UP000238348"/>
    </source>
</evidence>
<dbReference type="PROSITE" id="PS00455">
    <property type="entry name" value="AMP_BINDING"/>
    <property type="match status" value="1"/>
</dbReference>
<dbReference type="Pfam" id="PF00550">
    <property type="entry name" value="PP-binding"/>
    <property type="match status" value="1"/>
</dbReference>
<dbReference type="GO" id="GO:0031177">
    <property type="term" value="F:phosphopantetheine binding"/>
    <property type="evidence" value="ECO:0007669"/>
    <property type="project" value="InterPro"/>
</dbReference>
<accession>A0A2L0EKU1</accession>
<dbReference type="CDD" id="cd05931">
    <property type="entry name" value="FAAL"/>
    <property type="match status" value="1"/>
</dbReference>
<dbReference type="SUPFAM" id="SSF56801">
    <property type="entry name" value="Acetyl-CoA synthetase-like"/>
    <property type="match status" value="1"/>
</dbReference>
<dbReference type="GO" id="GO:0005886">
    <property type="term" value="C:plasma membrane"/>
    <property type="evidence" value="ECO:0007669"/>
    <property type="project" value="TreeGrafter"/>
</dbReference>
<dbReference type="OrthoDB" id="5480912at2"/>
<feature type="region of interest" description="Disordered" evidence="7">
    <location>
        <begin position="691"/>
        <end position="712"/>
    </location>
</feature>